<reference evidence="20" key="1">
    <citation type="submission" date="2017-02" db="EMBL/GenBank/DDBJ databases">
        <authorList>
            <person name="Varghese N."/>
            <person name="Submissions S."/>
        </authorList>
    </citation>
    <scope>NUCLEOTIDE SEQUENCE [LARGE SCALE GENOMIC DNA]</scope>
    <source>
        <strain evidence="20">SM117</strain>
    </source>
</reference>
<dbReference type="NCBIfam" id="TIGR00229">
    <property type="entry name" value="sensory_box"/>
    <property type="match status" value="2"/>
</dbReference>
<protein>
    <recommendedName>
        <fullName evidence="2">histidine kinase</fullName>
        <ecNumber evidence="2">2.7.13.3</ecNumber>
    </recommendedName>
</protein>
<dbReference type="CDD" id="cd00130">
    <property type="entry name" value="PAS"/>
    <property type="match status" value="2"/>
</dbReference>
<keyword evidence="8" id="KW-0808">Transferase</keyword>
<evidence type="ECO:0000256" key="16">
    <source>
        <dbReference type="SAM" id="Coils"/>
    </source>
</evidence>
<keyword evidence="14" id="KW-0843">Virulence</keyword>
<dbReference type="AlphaFoldDB" id="A0A1U6GU95"/>
<evidence type="ECO:0000256" key="9">
    <source>
        <dbReference type="ARBA" id="ARBA00022737"/>
    </source>
</evidence>
<dbReference type="EMBL" id="FVZE01000001">
    <property type="protein sequence ID" value="SLJ87066.1"/>
    <property type="molecule type" value="Genomic_DNA"/>
</dbReference>
<evidence type="ECO:0000256" key="2">
    <source>
        <dbReference type="ARBA" id="ARBA00012438"/>
    </source>
</evidence>
<evidence type="ECO:0000256" key="13">
    <source>
        <dbReference type="ARBA" id="ARBA00022991"/>
    </source>
</evidence>
<evidence type="ECO:0000256" key="3">
    <source>
        <dbReference type="ARBA" id="ARBA00022543"/>
    </source>
</evidence>
<feature type="coiled-coil region" evidence="16">
    <location>
        <begin position="235"/>
        <end position="295"/>
    </location>
</feature>
<evidence type="ECO:0000256" key="5">
    <source>
        <dbReference type="ARBA" id="ARBA00022606"/>
    </source>
</evidence>
<name>A0A1U6GU95_9SPHN</name>
<keyword evidence="16" id="KW-0175">Coiled coil</keyword>
<proteinExistence type="predicted"/>
<dbReference type="InterPro" id="IPR000014">
    <property type="entry name" value="PAS"/>
</dbReference>
<dbReference type="InterPro" id="IPR000700">
    <property type="entry name" value="PAS-assoc_C"/>
</dbReference>
<dbReference type="PANTHER" id="PTHR41523">
    <property type="entry name" value="TWO-COMPONENT SYSTEM SENSOR PROTEIN"/>
    <property type="match status" value="1"/>
</dbReference>
<dbReference type="InterPro" id="IPR035965">
    <property type="entry name" value="PAS-like_dom_sf"/>
</dbReference>
<keyword evidence="15" id="KW-0675">Receptor</keyword>
<dbReference type="PROSITE" id="PS50112">
    <property type="entry name" value="PAS"/>
    <property type="match status" value="2"/>
</dbReference>
<evidence type="ECO:0000256" key="11">
    <source>
        <dbReference type="ARBA" id="ARBA00022777"/>
    </source>
</evidence>
<sequence length="434" mass="48667">MESTDDAIVGKTLEGRILSWNAAAEGIFGYKAEEIVGRNVRTLIPADRQGEEDRILAAITQGKRVPTFETVRLRKDGSEVHVAVTVSPVHDGSGKVIGASKIAREITERKMMMAQLQESEERFRLLADNISQLAWIADSEGWIFWYNKRWFDYTGTTLEAMQGWGWKAVHHPDHIDRVVERLQRSWDTGEDWEDTFPLRGADGQYRWFLSRAVPIRDERGGTICWFGTNTDVTEMRDAEQRIELLLQEVNHRSKNMLAIIQSLARRGDANGPDFVRKLEQRIQGLAANQDVLVRRSWSDIPVLEMIEGQLRSLGEARSQVTCKGETVMLSPGAAEALAMATHEMCTNAMKYGALSVPAGRVAIEWEVMGEGEDARFHISWTESGGPAVSPPAHHGFGSRIIVDVPRVKLDARIETDYPPEGFHWALECSLGSIS</sequence>
<keyword evidence="6" id="KW-0285">Flavoprotein</keyword>
<evidence type="ECO:0000256" key="10">
    <source>
        <dbReference type="ARBA" id="ARBA00022741"/>
    </source>
</evidence>
<evidence type="ECO:0000313" key="20">
    <source>
        <dbReference type="Proteomes" id="UP000190989"/>
    </source>
</evidence>
<evidence type="ECO:0000256" key="4">
    <source>
        <dbReference type="ARBA" id="ARBA00022553"/>
    </source>
</evidence>
<dbReference type="Proteomes" id="UP000190989">
    <property type="component" value="Unassembled WGS sequence"/>
</dbReference>
<dbReference type="GO" id="GO:0009881">
    <property type="term" value="F:photoreceptor activity"/>
    <property type="evidence" value="ECO:0007669"/>
    <property type="project" value="UniProtKB-KW"/>
</dbReference>
<keyword evidence="7" id="KW-0288">FMN</keyword>
<feature type="domain" description="PAC" evidence="18">
    <location>
        <begin position="190"/>
        <end position="244"/>
    </location>
</feature>
<evidence type="ECO:0000256" key="14">
    <source>
        <dbReference type="ARBA" id="ARBA00023026"/>
    </source>
</evidence>
<dbReference type="GO" id="GO:0005524">
    <property type="term" value="F:ATP binding"/>
    <property type="evidence" value="ECO:0007669"/>
    <property type="project" value="UniProtKB-KW"/>
</dbReference>
<feature type="domain" description="PAS" evidence="17">
    <location>
        <begin position="1"/>
        <end position="62"/>
    </location>
</feature>
<keyword evidence="10" id="KW-0547">Nucleotide-binding</keyword>
<dbReference type="Gene3D" id="3.30.565.10">
    <property type="entry name" value="Histidine kinase-like ATPase, C-terminal domain"/>
    <property type="match status" value="1"/>
</dbReference>
<dbReference type="SMART" id="SM00086">
    <property type="entry name" value="PAC"/>
    <property type="match status" value="2"/>
</dbReference>
<dbReference type="Gene3D" id="3.30.450.20">
    <property type="entry name" value="PAS domain"/>
    <property type="match status" value="2"/>
</dbReference>
<accession>A0A1U6GU95</accession>
<dbReference type="InterPro" id="IPR011102">
    <property type="entry name" value="Sig_transdc_His_kinase_HWE"/>
</dbReference>
<evidence type="ECO:0000256" key="15">
    <source>
        <dbReference type="ARBA" id="ARBA00023170"/>
    </source>
</evidence>
<dbReference type="SMART" id="SM00091">
    <property type="entry name" value="PAS"/>
    <property type="match status" value="2"/>
</dbReference>
<dbReference type="STRING" id="428990.SAMN06295987_101469"/>
<keyword evidence="12" id="KW-0067">ATP-binding</keyword>
<gene>
    <name evidence="19" type="ORF">SAMN06295987_101469</name>
</gene>
<evidence type="ECO:0000256" key="12">
    <source>
        <dbReference type="ARBA" id="ARBA00022840"/>
    </source>
</evidence>
<evidence type="ECO:0000256" key="1">
    <source>
        <dbReference type="ARBA" id="ARBA00000085"/>
    </source>
</evidence>
<dbReference type="GO" id="GO:0004673">
    <property type="term" value="F:protein histidine kinase activity"/>
    <property type="evidence" value="ECO:0007669"/>
    <property type="project" value="UniProtKB-EC"/>
</dbReference>
<dbReference type="Pfam" id="PF07536">
    <property type="entry name" value="HWE_HK"/>
    <property type="match status" value="1"/>
</dbReference>
<keyword evidence="5" id="KW-0716">Sensory transduction</keyword>
<dbReference type="InterPro" id="IPR001610">
    <property type="entry name" value="PAC"/>
</dbReference>
<dbReference type="FunFam" id="3.30.450.20:FF:000099">
    <property type="entry name" value="Sensory box sensor histidine kinase"/>
    <property type="match status" value="1"/>
</dbReference>
<organism evidence="19 20">
    <name type="scientific">Novosphingobium mathurense</name>
    <dbReference type="NCBI Taxonomy" id="428990"/>
    <lineage>
        <taxon>Bacteria</taxon>
        <taxon>Pseudomonadati</taxon>
        <taxon>Pseudomonadota</taxon>
        <taxon>Alphaproteobacteria</taxon>
        <taxon>Sphingomonadales</taxon>
        <taxon>Sphingomonadaceae</taxon>
        <taxon>Novosphingobium</taxon>
    </lineage>
</organism>
<dbReference type="EC" id="2.7.13.3" evidence="2"/>
<dbReference type="Pfam" id="PF08447">
    <property type="entry name" value="PAS_3"/>
    <property type="match status" value="1"/>
</dbReference>
<keyword evidence="4" id="KW-0597">Phosphoprotein</keyword>
<evidence type="ECO:0000313" key="19">
    <source>
        <dbReference type="EMBL" id="SLJ87066.1"/>
    </source>
</evidence>
<evidence type="ECO:0000256" key="7">
    <source>
        <dbReference type="ARBA" id="ARBA00022643"/>
    </source>
</evidence>
<keyword evidence="11" id="KW-0418">Kinase</keyword>
<dbReference type="SMART" id="SM00911">
    <property type="entry name" value="HWE_HK"/>
    <property type="match status" value="1"/>
</dbReference>
<dbReference type="SUPFAM" id="SSF55785">
    <property type="entry name" value="PYP-like sensor domain (PAS domain)"/>
    <property type="match status" value="2"/>
</dbReference>
<dbReference type="InterPro" id="IPR013655">
    <property type="entry name" value="PAS_fold_3"/>
</dbReference>
<keyword evidence="13" id="KW-0157">Chromophore</keyword>
<comment type="catalytic activity">
    <reaction evidence="1">
        <text>ATP + protein L-histidine = ADP + protein N-phospho-L-histidine.</text>
        <dbReference type="EC" id="2.7.13.3"/>
    </reaction>
</comment>
<keyword evidence="9" id="KW-0677">Repeat</keyword>
<evidence type="ECO:0000259" key="18">
    <source>
        <dbReference type="PROSITE" id="PS50113"/>
    </source>
</evidence>
<feature type="domain" description="PAC" evidence="18">
    <location>
        <begin position="66"/>
        <end position="118"/>
    </location>
</feature>
<feature type="domain" description="PAS" evidence="17">
    <location>
        <begin position="119"/>
        <end position="189"/>
    </location>
</feature>
<evidence type="ECO:0000259" key="17">
    <source>
        <dbReference type="PROSITE" id="PS50112"/>
    </source>
</evidence>
<keyword evidence="20" id="KW-1185">Reference proteome</keyword>
<keyword evidence="3" id="KW-0600">Photoreceptor protein</keyword>
<dbReference type="PANTHER" id="PTHR41523:SF8">
    <property type="entry name" value="ETHYLENE RESPONSE SENSOR PROTEIN"/>
    <property type="match status" value="1"/>
</dbReference>
<dbReference type="Pfam" id="PF13426">
    <property type="entry name" value="PAS_9"/>
    <property type="match status" value="1"/>
</dbReference>
<dbReference type="PROSITE" id="PS50113">
    <property type="entry name" value="PAC"/>
    <property type="match status" value="2"/>
</dbReference>
<dbReference type="InterPro" id="IPR036890">
    <property type="entry name" value="HATPase_C_sf"/>
</dbReference>
<evidence type="ECO:0000256" key="6">
    <source>
        <dbReference type="ARBA" id="ARBA00022630"/>
    </source>
</evidence>
<evidence type="ECO:0000256" key="8">
    <source>
        <dbReference type="ARBA" id="ARBA00022679"/>
    </source>
</evidence>